<dbReference type="PRINTS" id="PR00237">
    <property type="entry name" value="GPCRRHODOPSN"/>
</dbReference>
<dbReference type="InterPro" id="IPR000611">
    <property type="entry name" value="NPY_rcpt"/>
</dbReference>
<keyword evidence="21" id="KW-1185">Reference proteome</keyword>
<comment type="similarity">
    <text evidence="2 16">Belongs to the G-protein coupled receptor 1 family.</text>
</comment>
<dbReference type="PRINTS" id="PR01012">
    <property type="entry name" value="NRPEPTIDEYR"/>
</dbReference>
<evidence type="ECO:0000256" key="13">
    <source>
        <dbReference type="ARBA" id="ARBA00023224"/>
    </source>
</evidence>
<evidence type="ECO:0000256" key="5">
    <source>
        <dbReference type="ARBA" id="ARBA00022692"/>
    </source>
</evidence>
<protein>
    <recommendedName>
        <fullName evidence="3">Neuropeptide Y receptor type 2</fullName>
    </recommendedName>
    <alternativeName>
        <fullName evidence="15">NPY-Y2 receptor</fullName>
    </alternativeName>
</protein>
<keyword evidence="8 18" id="KW-0472">Membrane</keyword>
<evidence type="ECO:0000256" key="9">
    <source>
        <dbReference type="ARBA" id="ARBA00023139"/>
    </source>
</evidence>
<dbReference type="PRINTS" id="PR01014">
    <property type="entry name" value="NRPEPTIDEY2R"/>
</dbReference>
<evidence type="ECO:0000256" key="7">
    <source>
        <dbReference type="ARBA" id="ARBA00023040"/>
    </source>
</evidence>
<name>A0A8C5A268_GADMO</name>
<dbReference type="InterPro" id="IPR001358">
    <property type="entry name" value="NPY2_rcpt"/>
</dbReference>
<dbReference type="GeneTree" id="ENSGT00940000155973"/>
<evidence type="ECO:0000256" key="1">
    <source>
        <dbReference type="ARBA" id="ARBA00004651"/>
    </source>
</evidence>
<keyword evidence="9" id="KW-0564">Palmitate</keyword>
<keyword evidence="4" id="KW-1003">Cell membrane</keyword>
<accession>A0A8C5A268</accession>
<evidence type="ECO:0000256" key="8">
    <source>
        <dbReference type="ARBA" id="ARBA00023136"/>
    </source>
</evidence>
<keyword evidence="14" id="KW-0449">Lipoprotein</keyword>
<dbReference type="AlphaFoldDB" id="A0A8C5A268"/>
<dbReference type="Ensembl" id="ENSGMOT00000056657.1">
    <property type="protein sequence ID" value="ENSGMOP00000025635.1"/>
    <property type="gene ID" value="ENSGMOG00000028583.1"/>
</dbReference>
<keyword evidence="13 16" id="KW-0807">Transducer</keyword>
<evidence type="ECO:0000256" key="18">
    <source>
        <dbReference type="SAM" id="Phobius"/>
    </source>
</evidence>
<evidence type="ECO:0000256" key="10">
    <source>
        <dbReference type="ARBA" id="ARBA00023157"/>
    </source>
</evidence>
<dbReference type="InterPro" id="IPR017452">
    <property type="entry name" value="GPCR_Rhodpsn_7TM"/>
</dbReference>
<evidence type="ECO:0000256" key="3">
    <source>
        <dbReference type="ARBA" id="ARBA00019472"/>
    </source>
</evidence>
<evidence type="ECO:0000256" key="17">
    <source>
        <dbReference type="SAM" id="MobiDB-lite"/>
    </source>
</evidence>
<keyword evidence="6 18" id="KW-1133">Transmembrane helix</keyword>
<dbReference type="Pfam" id="PF00001">
    <property type="entry name" value="7tm_1"/>
    <property type="match status" value="1"/>
</dbReference>
<feature type="domain" description="G-protein coupled receptors family 1 profile" evidence="19">
    <location>
        <begin position="84"/>
        <end position="203"/>
    </location>
</feature>
<dbReference type="GO" id="GO:0042923">
    <property type="term" value="F:neuropeptide binding"/>
    <property type="evidence" value="ECO:0007669"/>
    <property type="project" value="Ensembl"/>
</dbReference>
<feature type="region of interest" description="Disordered" evidence="17">
    <location>
        <begin position="1"/>
        <end position="20"/>
    </location>
</feature>
<comment type="subcellular location">
    <subcellularLocation>
        <location evidence="1">Cell membrane</location>
        <topology evidence="1">Multi-pass membrane protein</topology>
    </subcellularLocation>
</comment>
<evidence type="ECO:0000256" key="11">
    <source>
        <dbReference type="ARBA" id="ARBA00023170"/>
    </source>
</evidence>
<feature type="transmembrane region" description="Helical" evidence="18">
    <location>
        <begin position="142"/>
        <end position="161"/>
    </location>
</feature>
<reference evidence="20" key="1">
    <citation type="submission" date="2025-08" db="UniProtKB">
        <authorList>
            <consortium name="Ensembl"/>
        </authorList>
    </citation>
    <scope>IDENTIFICATION</scope>
</reference>
<feature type="transmembrane region" description="Helical" evidence="18">
    <location>
        <begin position="181"/>
        <end position="203"/>
    </location>
</feature>
<keyword evidence="10" id="KW-1015">Disulfide bond</keyword>
<evidence type="ECO:0000256" key="15">
    <source>
        <dbReference type="ARBA" id="ARBA00032013"/>
    </source>
</evidence>
<reference evidence="20" key="2">
    <citation type="submission" date="2025-09" db="UniProtKB">
        <authorList>
            <consortium name="Ensembl"/>
        </authorList>
    </citation>
    <scope>IDENTIFICATION</scope>
</reference>
<dbReference type="InterPro" id="IPR000276">
    <property type="entry name" value="GPCR_Rhodpsn"/>
</dbReference>
<evidence type="ECO:0000256" key="12">
    <source>
        <dbReference type="ARBA" id="ARBA00023180"/>
    </source>
</evidence>
<feature type="transmembrane region" description="Helical" evidence="18">
    <location>
        <begin position="64"/>
        <end position="93"/>
    </location>
</feature>
<dbReference type="GO" id="GO:0004983">
    <property type="term" value="F:neuropeptide Y receptor activity"/>
    <property type="evidence" value="ECO:0007669"/>
    <property type="project" value="InterPro"/>
</dbReference>
<proteinExistence type="inferred from homology"/>
<evidence type="ECO:0000259" key="19">
    <source>
        <dbReference type="PROSITE" id="PS50262"/>
    </source>
</evidence>
<evidence type="ECO:0000313" key="20">
    <source>
        <dbReference type="Ensembl" id="ENSGMOP00000025635.1"/>
    </source>
</evidence>
<evidence type="ECO:0000256" key="14">
    <source>
        <dbReference type="ARBA" id="ARBA00023288"/>
    </source>
</evidence>
<keyword evidence="5 16" id="KW-0812">Transmembrane</keyword>
<dbReference type="PANTHER" id="PTHR24235">
    <property type="entry name" value="NEUROPEPTIDE Y RECEPTOR"/>
    <property type="match status" value="1"/>
</dbReference>
<dbReference type="SUPFAM" id="SSF81321">
    <property type="entry name" value="Family A G protein-coupled receptor-like"/>
    <property type="match status" value="1"/>
</dbReference>
<dbReference type="Proteomes" id="UP000694546">
    <property type="component" value="Chromosome 17"/>
</dbReference>
<dbReference type="PROSITE" id="PS50262">
    <property type="entry name" value="G_PROTEIN_RECEP_F1_2"/>
    <property type="match status" value="1"/>
</dbReference>
<evidence type="ECO:0000256" key="16">
    <source>
        <dbReference type="RuleBase" id="RU000688"/>
    </source>
</evidence>
<evidence type="ECO:0000313" key="21">
    <source>
        <dbReference type="Proteomes" id="UP000694546"/>
    </source>
</evidence>
<evidence type="ECO:0000256" key="4">
    <source>
        <dbReference type="ARBA" id="ARBA00022475"/>
    </source>
</evidence>
<dbReference type="GO" id="GO:0005886">
    <property type="term" value="C:plasma membrane"/>
    <property type="evidence" value="ECO:0007669"/>
    <property type="project" value="UniProtKB-SubCell"/>
</dbReference>
<dbReference type="PANTHER" id="PTHR24235:SF20">
    <property type="entry name" value="NEUROPEPTIDE Y RECEPTOR TYPE 2"/>
    <property type="match status" value="1"/>
</dbReference>
<evidence type="ECO:0000256" key="2">
    <source>
        <dbReference type="ARBA" id="ARBA00010663"/>
    </source>
</evidence>
<dbReference type="Gene3D" id="1.20.1070.10">
    <property type="entry name" value="Rhodopsin 7-helix transmembrane proteins"/>
    <property type="match status" value="1"/>
</dbReference>
<evidence type="ECO:0000256" key="6">
    <source>
        <dbReference type="ARBA" id="ARBA00022989"/>
    </source>
</evidence>
<keyword evidence="12" id="KW-0325">Glycoprotein</keyword>
<keyword evidence="7 16" id="KW-0297">G-protein coupled receptor</keyword>
<organism evidence="20 21">
    <name type="scientific">Gadus morhua</name>
    <name type="common">Atlantic cod</name>
    <dbReference type="NCBI Taxonomy" id="8049"/>
    <lineage>
        <taxon>Eukaryota</taxon>
        <taxon>Metazoa</taxon>
        <taxon>Chordata</taxon>
        <taxon>Craniata</taxon>
        <taxon>Vertebrata</taxon>
        <taxon>Euteleostomi</taxon>
        <taxon>Actinopterygii</taxon>
        <taxon>Neopterygii</taxon>
        <taxon>Teleostei</taxon>
        <taxon>Neoteleostei</taxon>
        <taxon>Acanthomorphata</taxon>
        <taxon>Zeiogadaria</taxon>
        <taxon>Gadariae</taxon>
        <taxon>Gadiformes</taxon>
        <taxon>Gadoidei</taxon>
        <taxon>Gadidae</taxon>
        <taxon>Gadus</taxon>
    </lineage>
</organism>
<keyword evidence="11 16" id="KW-0675">Receptor</keyword>
<feature type="transmembrane region" description="Helical" evidence="18">
    <location>
        <begin position="105"/>
        <end position="130"/>
    </location>
</feature>
<dbReference type="PROSITE" id="PS00237">
    <property type="entry name" value="G_PROTEIN_RECEP_F1_1"/>
    <property type="match status" value="1"/>
</dbReference>
<sequence length="486" mass="55863">MEVFNQANATEDDPTLFTPPDDGPSDLRYHDYGASTGGVASLLPSLAEFDGAGFTGMEDSTKILGVQVVLILAYSTIIVLGVLGNSLVIYVIYRFKTLRTVTNFFIANLAVADLLVNTLCLPFTLVYTLLGDWKFGSALCFLLPYAQGLAVHVSTVTLNVIALDRHRCIVYHLETRMRKDVCFGVIALTWVLSAVLASPLAIFREYGAFSLEPGHTIQVHTHYTGTHTLYRYTHYTGTHTLYRYTHTIQVHTHYTGTHTLYRYTHSIQVHTHTIQVHTHTIQVHTHTIQVHTHTIQVHTHYTGTHTHTLYRYTHTIQVHTHYTGTHTHYTHTIQVHTHTIQVHTHYTGTHTLYRYTHTIQVHTHYTHTIQVHTHYAGTHTVQVHTHTIQVHTLYRYTHYTGTHTIQVHTLYRYTHNTGTHTHTQYRYTHTIQVHTLYRYTHTIQVHTHTIQVHTHTIQVYKHDVHPVIDTLNKSAHIRIHTAIHTL</sequence>